<evidence type="ECO:0000256" key="1">
    <source>
        <dbReference type="SAM" id="Phobius"/>
    </source>
</evidence>
<reference evidence="2" key="1">
    <citation type="submission" date="2019-11" db="EMBL/GenBank/DDBJ databases">
        <authorList>
            <person name="Feng L."/>
        </authorList>
    </citation>
    <scope>NUCLEOTIDE SEQUENCE</scope>
    <source>
        <strain evidence="2">BhanseniiLFYP23</strain>
    </source>
</reference>
<evidence type="ECO:0000313" key="2">
    <source>
        <dbReference type="EMBL" id="VYS97896.1"/>
    </source>
</evidence>
<accession>A0A6N2SXP4</accession>
<dbReference type="AlphaFoldDB" id="A0A6N2SXP4"/>
<gene>
    <name evidence="2" type="ORF">BHLFYP23_02317</name>
</gene>
<organism evidence="2">
    <name type="scientific">Blautia hansenii</name>
    <name type="common">Ruminococcus hansenii</name>
    <dbReference type="NCBI Taxonomy" id="1322"/>
    <lineage>
        <taxon>Bacteria</taxon>
        <taxon>Bacillati</taxon>
        <taxon>Bacillota</taxon>
        <taxon>Clostridia</taxon>
        <taxon>Lachnospirales</taxon>
        <taxon>Lachnospiraceae</taxon>
        <taxon>Blautia</taxon>
    </lineage>
</organism>
<dbReference type="RefSeq" id="WP_004220754.1">
    <property type="nucleotide sequence ID" value="NZ_CACRSY010000009.1"/>
</dbReference>
<feature type="transmembrane region" description="Helical" evidence="1">
    <location>
        <begin position="30"/>
        <end position="50"/>
    </location>
</feature>
<proteinExistence type="predicted"/>
<name>A0A6N2SXP4_BLAHA</name>
<keyword evidence="1" id="KW-0812">Transmembrane</keyword>
<dbReference type="InterPro" id="IPR054198">
    <property type="entry name" value="DUF6903"/>
</dbReference>
<sequence>MNNAVKIIIKSIVFIVCLGLIIVGQKNISLTGLAMELIGLVGLLVLLFLYNKKYQ</sequence>
<dbReference type="Pfam" id="PF21844">
    <property type="entry name" value="DUF6903"/>
    <property type="match status" value="1"/>
</dbReference>
<protein>
    <submittedName>
        <fullName evidence="2">Uncharacterized protein</fullName>
    </submittedName>
</protein>
<keyword evidence="1" id="KW-1133">Transmembrane helix</keyword>
<feature type="transmembrane region" description="Helical" evidence="1">
    <location>
        <begin position="7"/>
        <end position="24"/>
    </location>
</feature>
<keyword evidence="1" id="KW-0472">Membrane</keyword>
<dbReference type="EMBL" id="CACRSY010000009">
    <property type="protein sequence ID" value="VYS97896.1"/>
    <property type="molecule type" value="Genomic_DNA"/>
</dbReference>